<dbReference type="Pfam" id="PF00702">
    <property type="entry name" value="Hydrolase"/>
    <property type="match status" value="1"/>
</dbReference>
<dbReference type="InterPro" id="IPR036412">
    <property type="entry name" value="HAD-like_sf"/>
</dbReference>
<comment type="caution">
    <text evidence="1">The sequence shown here is derived from an EMBL/GenBank/DDBJ whole genome shotgun (WGS) entry which is preliminary data.</text>
</comment>
<dbReference type="NCBIfam" id="TIGR01509">
    <property type="entry name" value="HAD-SF-IA-v3"/>
    <property type="match status" value="1"/>
</dbReference>
<accession>A0A9X3X6W6</accession>
<dbReference type="InterPro" id="IPR023214">
    <property type="entry name" value="HAD_sf"/>
</dbReference>
<dbReference type="PANTHER" id="PTHR43611">
    <property type="entry name" value="ALPHA-D-GLUCOSE 1-PHOSPHATE PHOSPHATASE"/>
    <property type="match status" value="1"/>
</dbReference>
<dbReference type="Gene3D" id="3.40.50.1000">
    <property type="entry name" value="HAD superfamily/HAD-like"/>
    <property type="match status" value="1"/>
</dbReference>
<protein>
    <submittedName>
        <fullName evidence="1">HAD family phosphatase</fullName>
    </submittedName>
</protein>
<proteinExistence type="predicted"/>
<evidence type="ECO:0000313" key="1">
    <source>
        <dbReference type="EMBL" id="MDC3983313.1"/>
    </source>
</evidence>
<dbReference type="SUPFAM" id="SSF56784">
    <property type="entry name" value="HAD-like"/>
    <property type="match status" value="1"/>
</dbReference>
<dbReference type="InterPro" id="IPR006439">
    <property type="entry name" value="HAD-SF_hydro_IA"/>
</dbReference>
<dbReference type="PANTHER" id="PTHR43611:SF3">
    <property type="entry name" value="FLAVIN MONONUCLEOTIDE HYDROLASE 1, CHLOROPLATIC"/>
    <property type="match status" value="1"/>
</dbReference>
<dbReference type="Proteomes" id="UP001151081">
    <property type="component" value="Unassembled WGS sequence"/>
</dbReference>
<dbReference type="EMBL" id="JAGTJJ010000013">
    <property type="protein sequence ID" value="MDC3983313.1"/>
    <property type="molecule type" value="Genomic_DNA"/>
</dbReference>
<name>A0A9X3X6W6_9BACT</name>
<dbReference type="SFLD" id="SFLDG01129">
    <property type="entry name" value="C1.5:_HAD__Beta-PGM__Phosphata"/>
    <property type="match status" value="1"/>
</dbReference>
<keyword evidence="2" id="KW-1185">Reference proteome</keyword>
<reference evidence="1 2" key="1">
    <citation type="submission" date="2021-04" db="EMBL/GenBank/DDBJ databases">
        <title>Genome analysis of Polyangium sp.</title>
        <authorList>
            <person name="Li Y."/>
            <person name="Wang J."/>
        </authorList>
    </citation>
    <scope>NUCLEOTIDE SEQUENCE [LARGE SCALE GENOMIC DNA]</scope>
    <source>
        <strain evidence="1 2">SDU14</strain>
    </source>
</reference>
<gene>
    <name evidence="1" type="ORF">KEG57_22570</name>
</gene>
<organism evidence="1 2">
    <name type="scientific">Polyangium jinanense</name>
    <dbReference type="NCBI Taxonomy" id="2829994"/>
    <lineage>
        <taxon>Bacteria</taxon>
        <taxon>Pseudomonadati</taxon>
        <taxon>Myxococcota</taxon>
        <taxon>Polyangia</taxon>
        <taxon>Polyangiales</taxon>
        <taxon>Polyangiaceae</taxon>
        <taxon>Polyangium</taxon>
    </lineage>
</organism>
<dbReference type="SFLD" id="SFLDS00003">
    <property type="entry name" value="Haloacid_Dehalogenase"/>
    <property type="match status" value="1"/>
</dbReference>
<dbReference type="RefSeq" id="WP_272458796.1">
    <property type="nucleotide sequence ID" value="NZ_JAGTJJ010000013.1"/>
</dbReference>
<evidence type="ECO:0000313" key="2">
    <source>
        <dbReference type="Proteomes" id="UP001151081"/>
    </source>
</evidence>
<dbReference type="CDD" id="cd02603">
    <property type="entry name" value="HAD_sEH-N_like"/>
    <property type="match status" value="1"/>
</dbReference>
<dbReference type="AlphaFoldDB" id="A0A9X3X6W6"/>
<sequence>MSPRPRLLFFDVMDTLVRDPFHEVMPSFLGMTLPEMLQYKHPTAWIDFELGRIDERTFLALFLPGRSFNAEGFCNVVRESYALLPGIRELLVDLRQNAPDVRLYALSNYPPWYRWIADRCELDTLLDGAFVSYETGARKPDPNAYLVPCQKLGEQPKQALFIDDREKNCEGARAIGMQALVFNSAAKLRDELAQRGLVKA</sequence>